<evidence type="ECO:0000256" key="3">
    <source>
        <dbReference type="ARBA" id="ARBA00022448"/>
    </source>
</evidence>
<feature type="transmembrane region" description="Helical" evidence="8">
    <location>
        <begin position="345"/>
        <end position="368"/>
    </location>
</feature>
<dbReference type="Pfam" id="PF01554">
    <property type="entry name" value="MatE"/>
    <property type="match status" value="2"/>
</dbReference>
<feature type="transmembrane region" description="Helical" evidence="8">
    <location>
        <begin position="303"/>
        <end position="324"/>
    </location>
</feature>
<comment type="caution">
    <text evidence="9">The sequence shown here is derived from an EMBL/GenBank/DDBJ whole genome shotgun (WGS) entry which is preliminary data.</text>
</comment>
<evidence type="ECO:0000256" key="5">
    <source>
        <dbReference type="ARBA" id="ARBA00022692"/>
    </source>
</evidence>
<protein>
    <submittedName>
        <fullName evidence="9">MATE family efflux transporter</fullName>
    </submittedName>
</protein>
<sequence length="477" mass="49755">MTRVPIGGWANSARARRFAGRVVGDTNPNVSWENDQVTARFETTRRILALAVPALGALVAQPLFVMTDTAMVGHLGESVLAGLSIGATIITTITGLMVFLAYTTTPTVARRLGAGDRAGAIRAGIDGMWLGLGSGIILLLIGLIVAGPAVSAFTDDPFVYEAAMSYLTVSLWGLPGMLLVIAGTGLLRGLQDTRTPLVVAVGGAVMNVGLNALLIYGAQLGIAGSALGTIISETLMAVVYIIVAVRAANEHDVSLSMGIGKPREALRDSALMILRTVTLRIALLLLVWAGAQLGVSELATLQVTYTVYNVLVFMLDALAIAAQAMIGHDLGAGDRSQVKRLTWTLVWWGIGLGVILMLIVGALSPFLGRLFVNEFAVLDMLPSAFITMAVFLPVGGLVFVLDGVLIGAGDVKYLAIIGIIPLIVFVGLVFLVLGTGADGAAGVNLLWGAFGGYLIARGVTLVARAVTDRWIVLGASR</sequence>
<proteinExistence type="inferred from homology"/>
<dbReference type="PANTHER" id="PTHR42893:SF46">
    <property type="entry name" value="PROTEIN DETOXIFICATION 44, CHLOROPLASTIC"/>
    <property type="match status" value="1"/>
</dbReference>
<evidence type="ECO:0000256" key="2">
    <source>
        <dbReference type="ARBA" id="ARBA00010199"/>
    </source>
</evidence>
<keyword evidence="7 8" id="KW-0472">Membrane</keyword>
<feature type="transmembrane region" description="Helical" evidence="8">
    <location>
        <begin position="222"/>
        <end position="248"/>
    </location>
</feature>
<feature type="transmembrane region" description="Helical" evidence="8">
    <location>
        <begin position="197"/>
        <end position="216"/>
    </location>
</feature>
<feature type="transmembrane region" description="Helical" evidence="8">
    <location>
        <begin position="166"/>
        <end position="190"/>
    </location>
</feature>
<feature type="transmembrane region" description="Helical" evidence="8">
    <location>
        <begin position="47"/>
        <end position="67"/>
    </location>
</feature>
<dbReference type="EMBL" id="PXVD01000006">
    <property type="protein sequence ID" value="MDJ1370718.1"/>
    <property type="molecule type" value="Genomic_DNA"/>
</dbReference>
<evidence type="ECO:0000256" key="8">
    <source>
        <dbReference type="SAM" id="Phobius"/>
    </source>
</evidence>
<name>A0ABT7C679_9MICO</name>
<feature type="transmembrane region" description="Helical" evidence="8">
    <location>
        <begin position="380"/>
        <end position="401"/>
    </location>
</feature>
<dbReference type="NCBIfam" id="TIGR00797">
    <property type="entry name" value="matE"/>
    <property type="match status" value="1"/>
</dbReference>
<organism evidence="9 10">
    <name type="scientific">Gulosibacter molinativorax</name>
    <dbReference type="NCBI Taxonomy" id="256821"/>
    <lineage>
        <taxon>Bacteria</taxon>
        <taxon>Bacillati</taxon>
        <taxon>Actinomycetota</taxon>
        <taxon>Actinomycetes</taxon>
        <taxon>Micrococcales</taxon>
        <taxon>Microbacteriaceae</taxon>
        <taxon>Gulosibacter</taxon>
    </lineage>
</organism>
<evidence type="ECO:0000256" key="6">
    <source>
        <dbReference type="ARBA" id="ARBA00022989"/>
    </source>
</evidence>
<keyword evidence="10" id="KW-1185">Reference proteome</keyword>
<keyword evidence="6 8" id="KW-1133">Transmembrane helix</keyword>
<dbReference type="PANTHER" id="PTHR42893">
    <property type="entry name" value="PROTEIN DETOXIFICATION 44, CHLOROPLASTIC-RELATED"/>
    <property type="match status" value="1"/>
</dbReference>
<dbReference type="InterPro" id="IPR002528">
    <property type="entry name" value="MATE_fam"/>
</dbReference>
<feature type="transmembrane region" description="Helical" evidence="8">
    <location>
        <begin position="269"/>
        <end position="291"/>
    </location>
</feature>
<evidence type="ECO:0000313" key="9">
    <source>
        <dbReference type="EMBL" id="MDJ1370718.1"/>
    </source>
</evidence>
<feature type="transmembrane region" description="Helical" evidence="8">
    <location>
        <begin position="445"/>
        <end position="467"/>
    </location>
</feature>
<evidence type="ECO:0000256" key="7">
    <source>
        <dbReference type="ARBA" id="ARBA00023136"/>
    </source>
</evidence>
<accession>A0ABT7C679</accession>
<reference evidence="9" key="1">
    <citation type="submission" date="2018-03" db="EMBL/GenBank/DDBJ databases">
        <authorList>
            <person name="Nunes O.C."/>
            <person name="Lopes A.R."/>
            <person name="Froufe H."/>
            <person name="Munoz-Merida A."/>
            <person name="Barroso C."/>
            <person name="Egas C."/>
        </authorList>
    </citation>
    <scope>NUCLEOTIDE SEQUENCE</scope>
    <source>
        <strain evidence="9">ON4</strain>
    </source>
</reference>
<dbReference type="Proteomes" id="UP001170379">
    <property type="component" value="Unassembled WGS sequence"/>
</dbReference>
<dbReference type="InterPro" id="IPR048279">
    <property type="entry name" value="MdtK-like"/>
</dbReference>
<comment type="subcellular location">
    <subcellularLocation>
        <location evidence="1">Cell membrane</location>
        <topology evidence="1">Multi-pass membrane protein</topology>
    </subcellularLocation>
</comment>
<gene>
    <name evidence="9" type="ORF">C7K25_04955</name>
</gene>
<evidence type="ECO:0000256" key="1">
    <source>
        <dbReference type="ARBA" id="ARBA00004651"/>
    </source>
</evidence>
<feature type="transmembrane region" description="Helical" evidence="8">
    <location>
        <begin position="413"/>
        <end position="433"/>
    </location>
</feature>
<dbReference type="PIRSF" id="PIRSF006603">
    <property type="entry name" value="DinF"/>
    <property type="match status" value="1"/>
</dbReference>
<comment type="similarity">
    <text evidence="2">Belongs to the multi antimicrobial extrusion (MATE) (TC 2.A.66.1) family.</text>
</comment>
<feature type="transmembrane region" description="Helical" evidence="8">
    <location>
        <begin position="123"/>
        <end position="146"/>
    </location>
</feature>
<keyword evidence="5 8" id="KW-0812">Transmembrane</keyword>
<evidence type="ECO:0000256" key="4">
    <source>
        <dbReference type="ARBA" id="ARBA00022475"/>
    </source>
</evidence>
<dbReference type="InterPro" id="IPR044644">
    <property type="entry name" value="DinF-like"/>
</dbReference>
<evidence type="ECO:0000313" key="10">
    <source>
        <dbReference type="Proteomes" id="UP001170379"/>
    </source>
</evidence>
<feature type="transmembrane region" description="Helical" evidence="8">
    <location>
        <begin position="79"/>
        <end position="102"/>
    </location>
</feature>
<keyword evidence="3" id="KW-0813">Transport</keyword>
<keyword evidence="4" id="KW-1003">Cell membrane</keyword>
<reference evidence="9" key="2">
    <citation type="journal article" date="2022" name="Sci. Rep.">
        <title>In silico prediction of the enzymes involved in the degradation of the herbicide molinate by Gulosibacter molinativorax ON4T.</title>
        <authorList>
            <person name="Lopes A.R."/>
            <person name="Bunin E."/>
            <person name="Viana A.T."/>
            <person name="Froufe H."/>
            <person name="Munoz-Merida A."/>
            <person name="Pinho D."/>
            <person name="Figueiredo J."/>
            <person name="Barroso C."/>
            <person name="Vaz-Moreira I."/>
            <person name="Bellanger X."/>
            <person name="Egas C."/>
            <person name="Nunes O.C."/>
        </authorList>
    </citation>
    <scope>NUCLEOTIDE SEQUENCE</scope>
    <source>
        <strain evidence="9">ON4</strain>
    </source>
</reference>